<accession>A0A5C6PKX5</accession>
<dbReference type="PANTHER" id="PTHR24058:SF53">
    <property type="entry name" value="HOMEODOMAIN-INTERACTING PROTEIN KINASE 2"/>
    <property type="match status" value="1"/>
</dbReference>
<dbReference type="SMART" id="SM00220">
    <property type="entry name" value="S_TKc"/>
    <property type="match status" value="1"/>
</dbReference>
<keyword evidence="2" id="KW-0808">Transferase</keyword>
<sequence>MREVTTLNKLQKLDIDKCNIVRFYTTFTDRGFNCLVFEHLDRSLYGFVKQRPFHHLLLKAISMIVQQLAAPLETLKSIGAMHCDISLPNMMLVNHEKEPFRVKLIDFGLAHEVSYVPQGSTIQKCNYRAPEVMLGLPLTEAIDMWSLGCLADLKEGGEKRDILLFVNILKKMLQLDPAGRLTPSEALKHKFVTLLFPLCTSGQSWDESRCAYPAPSTGKTNTVSPQPSPESMAVTRPKSDRKRQLENKVTGEISQASKRAKLSAHATSAVVLSKKDHIGGSNSKRVEHHLPFDAVSTKNVGGKRKNAHDEEGSIDDRSDQEKKRKRFSMTAKDK</sequence>
<keyword evidence="3" id="KW-0547">Nucleotide-binding</keyword>
<keyword evidence="1" id="KW-0723">Serine/threonine-protein kinase</keyword>
<evidence type="ECO:0000256" key="6">
    <source>
        <dbReference type="SAM" id="MobiDB-lite"/>
    </source>
</evidence>
<dbReference type="GO" id="GO:0004674">
    <property type="term" value="F:protein serine/threonine kinase activity"/>
    <property type="evidence" value="ECO:0007669"/>
    <property type="project" value="UniProtKB-KW"/>
</dbReference>
<evidence type="ECO:0000256" key="3">
    <source>
        <dbReference type="ARBA" id="ARBA00022741"/>
    </source>
</evidence>
<keyword evidence="5" id="KW-0067">ATP-binding</keyword>
<dbReference type="Pfam" id="PF00069">
    <property type="entry name" value="Pkinase"/>
    <property type="match status" value="1"/>
</dbReference>
<dbReference type="InterPro" id="IPR050494">
    <property type="entry name" value="Ser_Thr_dual-spec_kinase"/>
</dbReference>
<dbReference type="GO" id="GO:0003677">
    <property type="term" value="F:DNA binding"/>
    <property type="evidence" value="ECO:0007669"/>
    <property type="project" value="UniProtKB-KW"/>
</dbReference>
<evidence type="ECO:0000313" key="9">
    <source>
        <dbReference type="Proteomes" id="UP000324091"/>
    </source>
</evidence>
<keyword evidence="4 8" id="KW-0418">Kinase</keyword>
<keyword evidence="8" id="KW-0371">Homeobox</keyword>
<feature type="compositionally biased region" description="Basic and acidic residues" evidence="6">
    <location>
        <begin position="273"/>
        <end position="291"/>
    </location>
</feature>
<dbReference type="PANTHER" id="PTHR24058">
    <property type="entry name" value="DUAL SPECIFICITY PROTEIN KINASE"/>
    <property type="match status" value="1"/>
</dbReference>
<keyword evidence="8" id="KW-0238">DNA-binding</keyword>
<dbReference type="Gene3D" id="1.10.510.10">
    <property type="entry name" value="Transferase(Phosphotransferase) domain 1"/>
    <property type="match status" value="2"/>
</dbReference>
<feature type="domain" description="Protein kinase" evidence="7">
    <location>
        <begin position="1"/>
        <end position="192"/>
    </location>
</feature>
<dbReference type="GO" id="GO:0004713">
    <property type="term" value="F:protein tyrosine kinase activity"/>
    <property type="evidence" value="ECO:0007669"/>
    <property type="project" value="TreeGrafter"/>
</dbReference>
<dbReference type="EMBL" id="RHFK02000001">
    <property type="protein sequence ID" value="TWW80482.1"/>
    <property type="molecule type" value="Genomic_DNA"/>
</dbReference>
<reference evidence="8 9" key="1">
    <citation type="submission" date="2019-04" db="EMBL/GenBank/DDBJ databases">
        <title>Chromosome genome assembly for Takifugu flavidus.</title>
        <authorList>
            <person name="Xiao S."/>
        </authorList>
    </citation>
    <scope>NUCLEOTIDE SEQUENCE [LARGE SCALE GENOMIC DNA]</scope>
    <source>
        <strain evidence="8">HTHZ2018</strain>
        <tissue evidence="8">Muscle</tissue>
    </source>
</reference>
<evidence type="ECO:0000256" key="5">
    <source>
        <dbReference type="ARBA" id="ARBA00022840"/>
    </source>
</evidence>
<organism evidence="8 9">
    <name type="scientific">Takifugu flavidus</name>
    <name type="common">sansaifugu</name>
    <dbReference type="NCBI Taxonomy" id="433684"/>
    <lineage>
        <taxon>Eukaryota</taxon>
        <taxon>Metazoa</taxon>
        <taxon>Chordata</taxon>
        <taxon>Craniata</taxon>
        <taxon>Vertebrata</taxon>
        <taxon>Euteleostomi</taxon>
        <taxon>Actinopterygii</taxon>
        <taxon>Neopterygii</taxon>
        <taxon>Teleostei</taxon>
        <taxon>Neoteleostei</taxon>
        <taxon>Acanthomorphata</taxon>
        <taxon>Eupercaria</taxon>
        <taxon>Tetraodontiformes</taxon>
        <taxon>Tetradontoidea</taxon>
        <taxon>Tetraodontidae</taxon>
        <taxon>Takifugu</taxon>
    </lineage>
</organism>
<dbReference type="SUPFAM" id="SSF56112">
    <property type="entry name" value="Protein kinase-like (PK-like)"/>
    <property type="match status" value="1"/>
</dbReference>
<dbReference type="InterPro" id="IPR011009">
    <property type="entry name" value="Kinase-like_dom_sf"/>
</dbReference>
<dbReference type="InterPro" id="IPR000719">
    <property type="entry name" value="Prot_kinase_dom"/>
</dbReference>
<dbReference type="GO" id="GO:0005737">
    <property type="term" value="C:cytoplasm"/>
    <property type="evidence" value="ECO:0007669"/>
    <property type="project" value="TreeGrafter"/>
</dbReference>
<dbReference type="AlphaFoldDB" id="A0A5C6PKX5"/>
<keyword evidence="9" id="KW-1185">Reference proteome</keyword>
<evidence type="ECO:0000256" key="4">
    <source>
        <dbReference type="ARBA" id="ARBA00022777"/>
    </source>
</evidence>
<evidence type="ECO:0000256" key="1">
    <source>
        <dbReference type="ARBA" id="ARBA00022527"/>
    </source>
</evidence>
<evidence type="ECO:0000259" key="7">
    <source>
        <dbReference type="PROSITE" id="PS50011"/>
    </source>
</evidence>
<dbReference type="PROSITE" id="PS50011">
    <property type="entry name" value="PROTEIN_KINASE_DOM"/>
    <property type="match status" value="1"/>
</dbReference>
<dbReference type="GO" id="GO:0005524">
    <property type="term" value="F:ATP binding"/>
    <property type="evidence" value="ECO:0007669"/>
    <property type="project" value="UniProtKB-KW"/>
</dbReference>
<comment type="caution">
    <text evidence="8">The sequence shown here is derived from an EMBL/GenBank/DDBJ whole genome shotgun (WGS) entry which is preliminary data.</text>
</comment>
<evidence type="ECO:0000256" key="2">
    <source>
        <dbReference type="ARBA" id="ARBA00022679"/>
    </source>
</evidence>
<protein>
    <submittedName>
        <fullName evidence="8">Homeodomain-interacting protein kinase 3</fullName>
    </submittedName>
</protein>
<feature type="compositionally biased region" description="Basic and acidic residues" evidence="6">
    <location>
        <begin position="307"/>
        <end position="322"/>
    </location>
</feature>
<evidence type="ECO:0000313" key="8">
    <source>
        <dbReference type="EMBL" id="TWW80482.1"/>
    </source>
</evidence>
<dbReference type="Proteomes" id="UP000324091">
    <property type="component" value="Chromosome 1"/>
</dbReference>
<dbReference type="Gene3D" id="3.30.200.20">
    <property type="entry name" value="Phosphorylase Kinase, domain 1"/>
    <property type="match status" value="1"/>
</dbReference>
<proteinExistence type="predicted"/>
<feature type="region of interest" description="Disordered" evidence="6">
    <location>
        <begin position="212"/>
        <end position="334"/>
    </location>
</feature>
<gene>
    <name evidence="8" type="ORF">D4764_01G0002970</name>
</gene>
<name>A0A5C6PKX5_9TELE</name>